<comment type="caution">
    <text evidence="2">The sequence shown here is derived from an EMBL/GenBank/DDBJ whole genome shotgun (WGS) entry which is preliminary data.</text>
</comment>
<dbReference type="Proteomes" id="UP000653454">
    <property type="component" value="Unassembled WGS sequence"/>
</dbReference>
<dbReference type="EMBL" id="CAJHNJ030000004">
    <property type="protein sequence ID" value="CAG9097202.1"/>
    <property type="molecule type" value="Genomic_DNA"/>
</dbReference>
<gene>
    <name evidence="2" type="ORF">PLXY2_LOCUS1853</name>
</gene>
<reference evidence="2" key="1">
    <citation type="submission" date="2020-11" db="EMBL/GenBank/DDBJ databases">
        <authorList>
            <person name="Whiteford S."/>
        </authorList>
    </citation>
    <scope>NUCLEOTIDE SEQUENCE</scope>
</reference>
<evidence type="ECO:0000313" key="2">
    <source>
        <dbReference type="EMBL" id="CAG9097202.1"/>
    </source>
</evidence>
<proteinExistence type="predicted"/>
<accession>A0A8S4DIP7</accession>
<evidence type="ECO:0000256" key="1">
    <source>
        <dbReference type="SAM" id="MobiDB-lite"/>
    </source>
</evidence>
<feature type="region of interest" description="Disordered" evidence="1">
    <location>
        <begin position="135"/>
        <end position="194"/>
    </location>
</feature>
<sequence>MSADHTSGGRRRQNIPIFVVTRSRFQFPIRSHYHTARALAATADNAVGGNIAPKFRTRLTGKWKKARKARDPESVVCAATPPARAQHLSHSAAGRADLLYDASRPEAIRSTTGARPHRIDMLRFNQLANRNAVHDPLGKEASSPQGVKEAVGERGEGTPPSPASRASPSPAPDERDDIEHSIPATLIQDPNVER</sequence>
<protein>
    <submittedName>
        <fullName evidence="2">(diamondback moth) hypothetical protein</fullName>
    </submittedName>
</protein>
<dbReference type="AlphaFoldDB" id="A0A8S4DIP7"/>
<organism evidence="2 3">
    <name type="scientific">Plutella xylostella</name>
    <name type="common">Diamondback moth</name>
    <name type="synonym">Plutella maculipennis</name>
    <dbReference type="NCBI Taxonomy" id="51655"/>
    <lineage>
        <taxon>Eukaryota</taxon>
        <taxon>Metazoa</taxon>
        <taxon>Ecdysozoa</taxon>
        <taxon>Arthropoda</taxon>
        <taxon>Hexapoda</taxon>
        <taxon>Insecta</taxon>
        <taxon>Pterygota</taxon>
        <taxon>Neoptera</taxon>
        <taxon>Endopterygota</taxon>
        <taxon>Lepidoptera</taxon>
        <taxon>Glossata</taxon>
        <taxon>Ditrysia</taxon>
        <taxon>Yponomeutoidea</taxon>
        <taxon>Plutellidae</taxon>
        <taxon>Plutella</taxon>
    </lineage>
</organism>
<name>A0A8S4DIP7_PLUXY</name>
<evidence type="ECO:0000313" key="3">
    <source>
        <dbReference type="Proteomes" id="UP000653454"/>
    </source>
</evidence>
<keyword evidence="3" id="KW-1185">Reference proteome</keyword>